<dbReference type="Proteomes" id="UP000318538">
    <property type="component" value="Chromosome"/>
</dbReference>
<reference evidence="1 2" key="1">
    <citation type="submission" date="2019-02" db="EMBL/GenBank/DDBJ databases">
        <title>Deep-cultivation of Planctomycetes and their phenomic and genomic characterization uncovers novel biology.</title>
        <authorList>
            <person name="Wiegand S."/>
            <person name="Jogler M."/>
            <person name="Boedeker C."/>
            <person name="Pinto D."/>
            <person name="Vollmers J."/>
            <person name="Rivas-Marin E."/>
            <person name="Kohn T."/>
            <person name="Peeters S.H."/>
            <person name="Heuer A."/>
            <person name="Rast P."/>
            <person name="Oberbeckmann S."/>
            <person name="Bunk B."/>
            <person name="Jeske O."/>
            <person name="Meyerdierks A."/>
            <person name="Storesund J.E."/>
            <person name="Kallscheuer N."/>
            <person name="Luecker S."/>
            <person name="Lage O.M."/>
            <person name="Pohl T."/>
            <person name="Merkel B.J."/>
            <person name="Hornburger P."/>
            <person name="Mueller R.-W."/>
            <person name="Bruemmer F."/>
            <person name="Labrenz M."/>
            <person name="Spormann A.M."/>
            <person name="Op den Camp H."/>
            <person name="Overmann J."/>
            <person name="Amann R."/>
            <person name="Jetten M.S.M."/>
            <person name="Mascher T."/>
            <person name="Medema M.H."/>
            <person name="Devos D.P."/>
            <person name="Kaster A.-K."/>
            <person name="Ovreas L."/>
            <person name="Rohde M."/>
            <person name="Galperin M.Y."/>
            <person name="Jogler C."/>
        </authorList>
    </citation>
    <scope>NUCLEOTIDE SEQUENCE [LARGE SCALE GENOMIC DNA]</scope>
    <source>
        <strain evidence="1 2">K22_7</strain>
    </source>
</reference>
<gene>
    <name evidence="1" type="ORF">K227x_14120</name>
</gene>
<proteinExistence type="predicted"/>
<evidence type="ECO:0000313" key="2">
    <source>
        <dbReference type="Proteomes" id="UP000318538"/>
    </source>
</evidence>
<organism evidence="1 2">
    <name type="scientific">Rubripirellula lacrimiformis</name>
    <dbReference type="NCBI Taxonomy" id="1930273"/>
    <lineage>
        <taxon>Bacteria</taxon>
        <taxon>Pseudomonadati</taxon>
        <taxon>Planctomycetota</taxon>
        <taxon>Planctomycetia</taxon>
        <taxon>Pirellulales</taxon>
        <taxon>Pirellulaceae</taxon>
        <taxon>Rubripirellula</taxon>
    </lineage>
</organism>
<dbReference type="AlphaFoldDB" id="A0A517N7B6"/>
<name>A0A517N7B6_9BACT</name>
<dbReference type="KEGG" id="rlc:K227x_14120"/>
<dbReference type="EMBL" id="CP036525">
    <property type="protein sequence ID" value="QDT03033.1"/>
    <property type="molecule type" value="Genomic_DNA"/>
</dbReference>
<evidence type="ECO:0000313" key="1">
    <source>
        <dbReference type="EMBL" id="QDT03033.1"/>
    </source>
</evidence>
<keyword evidence="2" id="KW-1185">Reference proteome</keyword>
<accession>A0A517N7B6</accession>
<sequence length="109" mass="11577">MPTDFMVLYVDVIIEPTRADPFSWNRRPDDKLGVFMFHNGSPLVITTFGANRVGGNGGAALRAVSDLAFFDAIVCAAAAGSGVGVFSFRDSHCCLSEFRGSITGTNRAA</sequence>
<protein>
    <submittedName>
        <fullName evidence="1">Uncharacterized protein</fullName>
    </submittedName>
</protein>